<comment type="caution">
    <text evidence="1">The sequence shown here is derived from an EMBL/GenBank/DDBJ whole genome shotgun (WGS) entry which is preliminary data.</text>
</comment>
<sequence length="65" mass="7805">MVDRLCTRHHFPSCSRQENKGMRRASTKYESLSTSQHWKVATFRTGHQPQYVQEQIRPNRIYLNL</sequence>
<dbReference type="AlphaFoldDB" id="A0AAV5VUX8"/>
<dbReference type="EMBL" id="BTSY01000004">
    <property type="protein sequence ID" value="GMT21564.1"/>
    <property type="molecule type" value="Genomic_DNA"/>
</dbReference>
<proteinExistence type="predicted"/>
<reference evidence="1" key="1">
    <citation type="submission" date="2023-10" db="EMBL/GenBank/DDBJ databases">
        <title>Genome assembly of Pristionchus species.</title>
        <authorList>
            <person name="Yoshida K."/>
            <person name="Sommer R.J."/>
        </authorList>
    </citation>
    <scope>NUCLEOTIDE SEQUENCE</scope>
    <source>
        <strain evidence="1">RS5133</strain>
    </source>
</reference>
<evidence type="ECO:0000313" key="1">
    <source>
        <dbReference type="EMBL" id="GMT21564.1"/>
    </source>
</evidence>
<accession>A0AAV5VUX8</accession>
<organism evidence="1 2">
    <name type="scientific">Pristionchus fissidentatus</name>
    <dbReference type="NCBI Taxonomy" id="1538716"/>
    <lineage>
        <taxon>Eukaryota</taxon>
        <taxon>Metazoa</taxon>
        <taxon>Ecdysozoa</taxon>
        <taxon>Nematoda</taxon>
        <taxon>Chromadorea</taxon>
        <taxon>Rhabditida</taxon>
        <taxon>Rhabditina</taxon>
        <taxon>Diplogasteromorpha</taxon>
        <taxon>Diplogasteroidea</taxon>
        <taxon>Neodiplogasteridae</taxon>
        <taxon>Pristionchus</taxon>
    </lineage>
</organism>
<evidence type="ECO:0000313" key="2">
    <source>
        <dbReference type="Proteomes" id="UP001432322"/>
    </source>
</evidence>
<dbReference type="Proteomes" id="UP001432322">
    <property type="component" value="Unassembled WGS sequence"/>
</dbReference>
<gene>
    <name evidence="1" type="ORF">PFISCL1PPCAC_12861</name>
</gene>
<keyword evidence="2" id="KW-1185">Reference proteome</keyword>
<protein>
    <submittedName>
        <fullName evidence="1">Uncharacterized protein</fullName>
    </submittedName>
</protein>
<name>A0AAV5VUX8_9BILA</name>